<evidence type="ECO:0008006" key="4">
    <source>
        <dbReference type="Google" id="ProtNLM"/>
    </source>
</evidence>
<name>A0A1G8XJZ0_9BACT</name>
<dbReference type="PROSITE" id="PS51318">
    <property type="entry name" value="TAT"/>
    <property type="match status" value="1"/>
</dbReference>
<accession>A0A1G8XJZ0</accession>
<dbReference type="OrthoDB" id="9799230at2"/>
<dbReference type="EMBL" id="FNFO01000001">
    <property type="protein sequence ID" value="SDJ90205.1"/>
    <property type="molecule type" value="Genomic_DNA"/>
</dbReference>
<dbReference type="SUPFAM" id="SSF101898">
    <property type="entry name" value="NHL repeat"/>
    <property type="match status" value="1"/>
</dbReference>
<dbReference type="InterPro" id="IPR050952">
    <property type="entry name" value="TRIM-NHL_E3_ligases"/>
</dbReference>
<dbReference type="GO" id="GO:0008270">
    <property type="term" value="F:zinc ion binding"/>
    <property type="evidence" value="ECO:0007669"/>
    <property type="project" value="UniProtKB-KW"/>
</dbReference>
<sequence length="360" mass="39837">MQTSATTRRSFLKLGATLTTGTCLAPGWAAAASPVLPKSSRPPAPDVIGHGDFRYRVHRNWGALDAARTPVINCHEMVQDRKGRLLMITDEPKNNIIIYDRSGKLLATWTLQLPGGHGLTLADEGDGEVLWLCDPQEGKVLKTTLAGKSIRTLPTPHELGLYTQDMPYKPTETAVAPNGDVYVADGYGSQFVLQFDAQGHFLRHFGGKGNDDAQFDTVHGVTIDTRQGAPTLLCTSRVHNAFKRFTLAGEYLETIFLPGAFVCRPVIDGDTLYAGVCWSRLRYLNQTPDSGFVTILDRQNRVVSNPGGTPPRYDGDELQLMVQAQPVFKHCHDVCVDRDQNLYVCQWNADHTYPIMLERI</sequence>
<organism evidence="2 3">
    <name type="scientific">Catalinimonas alkaloidigena</name>
    <dbReference type="NCBI Taxonomy" id="1075417"/>
    <lineage>
        <taxon>Bacteria</taxon>
        <taxon>Pseudomonadati</taxon>
        <taxon>Bacteroidota</taxon>
        <taxon>Cytophagia</taxon>
        <taxon>Cytophagales</taxon>
        <taxon>Catalimonadaceae</taxon>
        <taxon>Catalinimonas</taxon>
    </lineage>
</organism>
<dbReference type="STRING" id="1075417.SAMN05421823_101374"/>
<evidence type="ECO:0000313" key="2">
    <source>
        <dbReference type="EMBL" id="SDJ90205.1"/>
    </source>
</evidence>
<evidence type="ECO:0000256" key="1">
    <source>
        <dbReference type="SAM" id="SignalP"/>
    </source>
</evidence>
<feature type="signal peptide" evidence="1">
    <location>
        <begin position="1"/>
        <end position="31"/>
    </location>
</feature>
<dbReference type="PANTHER" id="PTHR24104">
    <property type="entry name" value="E3 UBIQUITIN-PROTEIN LIGASE NHLRC1-RELATED"/>
    <property type="match status" value="1"/>
</dbReference>
<reference evidence="2 3" key="1">
    <citation type="submission" date="2016-10" db="EMBL/GenBank/DDBJ databases">
        <authorList>
            <person name="de Groot N.N."/>
        </authorList>
    </citation>
    <scope>NUCLEOTIDE SEQUENCE [LARGE SCALE GENOMIC DNA]</scope>
    <source>
        <strain evidence="2 3">DSM 25186</strain>
    </source>
</reference>
<protein>
    <recommendedName>
        <fullName evidence="4">Tat (Twin-arginine translocation) pathway signal sequence</fullName>
    </recommendedName>
</protein>
<dbReference type="InterPro" id="IPR006311">
    <property type="entry name" value="TAT_signal"/>
</dbReference>
<dbReference type="InterPro" id="IPR011042">
    <property type="entry name" value="6-blade_b-propeller_TolB-like"/>
</dbReference>
<feature type="chain" id="PRO_5011724472" description="Tat (Twin-arginine translocation) pathway signal sequence" evidence="1">
    <location>
        <begin position="32"/>
        <end position="360"/>
    </location>
</feature>
<dbReference type="Proteomes" id="UP000198510">
    <property type="component" value="Unassembled WGS sequence"/>
</dbReference>
<dbReference type="PANTHER" id="PTHR24104:SF25">
    <property type="entry name" value="PROTEIN LIN-41"/>
    <property type="match status" value="1"/>
</dbReference>
<dbReference type="Gene3D" id="2.120.10.30">
    <property type="entry name" value="TolB, C-terminal domain"/>
    <property type="match status" value="1"/>
</dbReference>
<keyword evidence="1" id="KW-0732">Signal</keyword>
<gene>
    <name evidence="2" type="ORF">SAMN05421823_101374</name>
</gene>
<dbReference type="AlphaFoldDB" id="A0A1G8XJZ0"/>
<proteinExistence type="predicted"/>
<keyword evidence="3" id="KW-1185">Reference proteome</keyword>
<evidence type="ECO:0000313" key="3">
    <source>
        <dbReference type="Proteomes" id="UP000198510"/>
    </source>
</evidence>
<dbReference type="RefSeq" id="WP_089678344.1">
    <property type="nucleotide sequence ID" value="NZ_FNFO01000001.1"/>
</dbReference>